<keyword evidence="4 6" id="KW-1133">Transmembrane helix</keyword>
<evidence type="ECO:0000256" key="1">
    <source>
        <dbReference type="ARBA" id="ARBA00004651"/>
    </source>
</evidence>
<evidence type="ECO:0000256" key="3">
    <source>
        <dbReference type="ARBA" id="ARBA00022692"/>
    </source>
</evidence>
<feature type="transmembrane region" description="Helical" evidence="6">
    <location>
        <begin position="164"/>
        <end position="180"/>
    </location>
</feature>
<dbReference type="InterPro" id="IPR051461">
    <property type="entry name" value="UPF0750_membrane"/>
</dbReference>
<protein>
    <submittedName>
        <fullName evidence="7">Uncharacterized membrane-anchored protein YitT (DUF2179 family)</fullName>
    </submittedName>
</protein>
<proteinExistence type="predicted"/>
<evidence type="ECO:0000313" key="7">
    <source>
        <dbReference type="EMBL" id="MBB5263353.1"/>
    </source>
</evidence>
<evidence type="ECO:0000256" key="2">
    <source>
        <dbReference type="ARBA" id="ARBA00022475"/>
    </source>
</evidence>
<organism evidence="7 8">
    <name type="scientific">Catenibacillus scindens</name>
    <dbReference type="NCBI Taxonomy" id="673271"/>
    <lineage>
        <taxon>Bacteria</taxon>
        <taxon>Bacillati</taxon>
        <taxon>Bacillota</taxon>
        <taxon>Clostridia</taxon>
        <taxon>Lachnospirales</taxon>
        <taxon>Lachnospiraceae</taxon>
        <taxon>Catenibacillus</taxon>
    </lineage>
</organism>
<feature type="transmembrane region" description="Helical" evidence="6">
    <location>
        <begin position="86"/>
        <end position="104"/>
    </location>
</feature>
<name>A0A7W8H7V1_9FIRM</name>
<keyword evidence="8" id="KW-1185">Reference proteome</keyword>
<dbReference type="PANTHER" id="PTHR33545:SF10">
    <property type="entry name" value="UPF0750 MEMBRANE PROTEIN YPJC"/>
    <property type="match status" value="1"/>
</dbReference>
<accession>A0A7W8H7V1</accession>
<dbReference type="AlphaFoldDB" id="A0A7W8H7V1"/>
<feature type="transmembrane region" description="Helical" evidence="6">
    <location>
        <begin position="116"/>
        <end position="137"/>
    </location>
</feature>
<dbReference type="Proteomes" id="UP000543642">
    <property type="component" value="Unassembled WGS sequence"/>
</dbReference>
<dbReference type="PANTHER" id="PTHR33545">
    <property type="entry name" value="UPF0750 MEMBRANE PROTEIN YITT-RELATED"/>
    <property type="match status" value="1"/>
</dbReference>
<dbReference type="InterPro" id="IPR003740">
    <property type="entry name" value="YitT"/>
</dbReference>
<keyword evidence="3 6" id="KW-0812">Transmembrane</keyword>
<dbReference type="EMBL" id="JACHFW010000001">
    <property type="protein sequence ID" value="MBB5263353.1"/>
    <property type="molecule type" value="Genomic_DNA"/>
</dbReference>
<feature type="transmembrane region" description="Helical" evidence="6">
    <location>
        <begin position="20"/>
        <end position="38"/>
    </location>
</feature>
<feature type="transmembrane region" description="Helical" evidence="6">
    <location>
        <begin position="186"/>
        <end position="202"/>
    </location>
</feature>
<evidence type="ECO:0000313" key="8">
    <source>
        <dbReference type="Proteomes" id="UP000543642"/>
    </source>
</evidence>
<evidence type="ECO:0000256" key="6">
    <source>
        <dbReference type="SAM" id="Phobius"/>
    </source>
</evidence>
<dbReference type="Pfam" id="PF02588">
    <property type="entry name" value="YitT_membrane"/>
    <property type="match status" value="1"/>
</dbReference>
<evidence type="ECO:0000256" key="4">
    <source>
        <dbReference type="ARBA" id="ARBA00022989"/>
    </source>
</evidence>
<dbReference type="GO" id="GO:0005886">
    <property type="term" value="C:plasma membrane"/>
    <property type="evidence" value="ECO:0007669"/>
    <property type="project" value="UniProtKB-SubCell"/>
</dbReference>
<comment type="caution">
    <text evidence="7">The sequence shown here is derived from an EMBL/GenBank/DDBJ whole genome shotgun (WGS) entry which is preliminary data.</text>
</comment>
<evidence type="ECO:0000256" key="5">
    <source>
        <dbReference type="ARBA" id="ARBA00023136"/>
    </source>
</evidence>
<dbReference type="RefSeq" id="WP_330599368.1">
    <property type="nucleotide sequence ID" value="NZ_JACHFW010000001.1"/>
</dbReference>
<sequence length="224" mass="24767">MLKKWFSRDRILDGLSWKRILLIIIGAAICTFGIHNIHQRTSITEGGVIGMMLLVERWLGLSPAVITPVLDITCYLLAFKYLGGRFIKISVISTMAVSLFYKVWEMFPPILPDFSGYPLAAAVCGGLFVGVGVGIIVRQGGSSGGDDALALTISRVTRWRISRSYLFTDFTVLALSLTYISWQRIIFSVITVTISSFLIDYIQNMGNDRSGQTKGKKSQNAEVS</sequence>
<feature type="transmembrane region" description="Helical" evidence="6">
    <location>
        <begin position="58"/>
        <end position="79"/>
    </location>
</feature>
<keyword evidence="5 6" id="KW-0472">Membrane</keyword>
<keyword evidence="2" id="KW-1003">Cell membrane</keyword>
<reference evidence="7 8" key="1">
    <citation type="submission" date="2020-08" db="EMBL/GenBank/DDBJ databases">
        <title>Genomic Encyclopedia of Type Strains, Phase IV (KMG-IV): sequencing the most valuable type-strain genomes for metagenomic binning, comparative biology and taxonomic classification.</title>
        <authorList>
            <person name="Goeker M."/>
        </authorList>
    </citation>
    <scope>NUCLEOTIDE SEQUENCE [LARGE SCALE GENOMIC DNA]</scope>
    <source>
        <strain evidence="7 8">DSM 106146</strain>
    </source>
</reference>
<gene>
    <name evidence="7" type="ORF">HNP82_000447</name>
</gene>
<comment type="subcellular location">
    <subcellularLocation>
        <location evidence="1">Cell membrane</location>
        <topology evidence="1">Multi-pass membrane protein</topology>
    </subcellularLocation>
</comment>